<gene>
    <name evidence="7" type="ORF">D9613_007357</name>
</gene>
<dbReference type="InterPro" id="IPR054425">
    <property type="entry name" value="Cdc6_ORC1-like_ATPase_lid"/>
</dbReference>
<dbReference type="AlphaFoldDB" id="A0A8H4QMX9"/>
<dbReference type="InterPro" id="IPR027417">
    <property type="entry name" value="P-loop_NTPase"/>
</dbReference>
<comment type="subunit">
    <text evidence="5">ORC is composed of six subunits.</text>
</comment>
<protein>
    <recommendedName>
        <fullName evidence="5">Origin recognition complex subunit 1</fullName>
    </recommendedName>
</protein>
<evidence type="ECO:0000259" key="6">
    <source>
        <dbReference type="Pfam" id="PF22606"/>
    </source>
</evidence>
<dbReference type="EMBL" id="JAACJL010000045">
    <property type="protein sequence ID" value="KAF4613773.1"/>
    <property type="molecule type" value="Genomic_DNA"/>
</dbReference>
<accession>A0A8H4QMX9</accession>
<evidence type="ECO:0000256" key="1">
    <source>
        <dbReference type="ARBA" id="ARBA00004123"/>
    </source>
</evidence>
<dbReference type="PANTHER" id="PTHR10763">
    <property type="entry name" value="CELL DIVISION CONTROL PROTEIN 6-RELATED"/>
    <property type="match status" value="1"/>
</dbReference>
<dbReference type="GO" id="GO:0033314">
    <property type="term" value="P:mitotic DNA replication checkpoint signaling"/>
    <property type="evidence" value="ECO:0007669"/>
    <property type="project" value="TreeGrafter"/>
</dbReference>
<evidence type="ECO:0000313" key="8">
    <source>
        <dbReference type="Proteomes" id="UP000521872"/>
    </source>
</evidence>
<comment type="function">
    <text evidence="5">Component of the origin recognition complex (ORC) that binds origins of replication. DNA-binding is ATP-dependent, however specific DNA sequences that define origins of replication have not been identified so far. ORC is required to assemble the pre-replication complex necessary to initiate DNA replication.</text>
</comment>
<evidence type="ECO:0000256" key="3">
    <source>
        <dbReference type="ARBA" id="ARBA00023125"/>
    </source>
</evidence>
<evidence type="ECO:0000313" key="7">
    <source>
        <dbReference type="EMBL" id="KAF4613773.1"/>
    </source>
</evidence>
<comment type="subcellular location">
    <subcellularLocation>
        <location evidence="1 5">Nucleus</location>
    </subcellularLocation>
</comment>
<keyword evidence="3 5" id="KW-0238">DNA-binding</keyword>
<keyword evidence="8" id="KW-1185">Reference proteome</keyword>
<sequence>MTRINFQPYTREQLEKIVEARLTSVKESLIENEIHASDVVISNDAIRMATLTVSRITGDARRVLDICRRAVELVLPTKSTVKIPHIKEVVQTLQNSPTAAFLRDLSFHERVMLTSLIKCVKREGVEEVKLSGYVLHQHITYMNVLTEDDEPNRRPTPNELNMVLDSLSASHAILVEEGVAIARKGDEARRVPVMLRVEQVEVLGDVGSPIARRGRLAARSGSAKSKIL</sequence>
<evidence type="ECO:0000256" key="5">
    <source>
        <dbReference type="RuleBase" id="RU365058"/>
    </source>
</evidence>
<comment type="caution">
    <text evidence="7">The sequence shown here is derived from an EMBL/GenBank/DDBJ whole genome shotgun (WGS) entry which is preliminary data.</text>
</comment>
<comment type="similarity">
    <text evidence="5">Belongs to the ORC1 family.</text>
</comment>
<keyword evidence="2 5" id="KW-0235">DNA replication</keyword>
<dbReference type="GO" id="GO:0005524">
    <property type="term" value="F:ATP binding"/>
    <property type="evidence" value="ECO:0007669"/>
    <property type="project" value="UniProtKB-KW"/>
</dbReference>
<dbReference type="Proteomes" id="UP000521872">
    <property type="component" value="Unassembled WGS sequence"/>
</dbReference>
<dbReference type="GO" id="GO:0006270">
    <property type="term" value="P:DNA replication initiation"/>
    <property type="evidence" value="ECO:0007669"/>
    <property type="project" value="TreeGrafter"/>
</dbReference>
<keyword evidence="4 5" id="KW-0539">Nucleus</keyword>
<dbReference type="SUPFAM" id="SSF52540">
    <property type="entry name" value="P-loop containing nucleoside triphosphate hydrolases"/>
    <property type="match status" value="1"/>
</dbReference>
<reference evidence="7 8" key="1">
    <citation type="submission" date="2019-12" db="EMBL/GenBank/DDBJ databases">
        <authorList>
            <person name="Floudas D."/>
            <person name="Bentzer J."/>
            <person name="Ahren D."/>
            <person name="Johansson T."/>
            <person name="Persson P."/>
            <person name="Tunlid A."/>
        </authorList>
    </citation>
    <scope>NUCLEOTIDE SEQUENCE [LARGE SCALE GENOMIC DNA]</scope>
    <source>
        <strain evidence="7 8">CBS 102.39</strain>
    </source>
</reference>
<feature type="domain" description="Cdc6/ORC1-like ATPase lid" evidence="6">
    <location>
        <begin position="9"/>
        <end position="74"/>
    </location>
</feature>
<dbReference type="Pfam" id="PF22606">
    <property type="entry name" value="Cdc6-ORC-like_ATPase_lid"/>
    <property type="match status" value="1"/>
</dbReference>
<dbReference type="GO" id="GO:0003688">
    <property type="term" value="F:DNA replication origin binding"/>
    <property type="evidence" value="ECO:0007669"/>
    <property type="project" value="TreeGrafter"/>
</dbReference>
<evidence type="ECO:0000256" key="2">
    <source>
        <dbReference type="ARBA" id="ARBA00022705"/>
    </source>
</evidence>
<proteinExistence type="inferred from homology"/>
<keyword evidence="5" id="KW-0067">ATP-binding</keyword>
<dbReference type="GO" id="GO:0005664">
    <property type="term" value="C:nuclear origin of replication recognition complex"/>
    <property type="evidence" value="ECO:0007669"/>
    <property type="project" value="TreeGrafter"/>
</dbReference>
<evidence type="ECO:0000256" key="4">
    <source>
        <dbReference type="ARBA" id="ARBA00023242"/>
    </source>
</evidence>
<keyword evidence="5" id="KW-0547">Nucleotide-binding</keyword>
<dbReference type="Gene3D" id="1.10.8.60">
    <property type="match status" value="1"/>
</dbReference>
<dbReference type="InterPro" id="IPR050311">
    <property type="entry name" value="ORC1/CDC6"/>
</dbReference>
<organism evidence="7 8">
    <name type="scientific">Agrocybe pediades</name>
    <dbReference type="NCBI Taxonomy" id="84607"/>
    <lineage>
        <taxon>Eukaryota</taxon>
        <taxon>Fungi</taxon>
        <taxon>Dikarya</taxon>
        <taxon>Basidiomycota</taxon>
        <taxon>Agaricomycotina</taxon>
        <taxon>Agaricomycetes</taxon>
        <taxon>Agaricomycetidae</taxon>
        <taxon>Agaricales</taxon>
        <taxon>Agaricineae</taxon>
        <taxon>Strophariaceae</taxon>
        <taxon>Agrocybe</taxon>
    </lineage>
</organism>
<name>A0A8H4QMX9_9AGAR</name>
<dbReference type="PANTHER" id="PTHR10763:SF23">
    <property type="entry name" value="ORIGIN RECOGNITION COMPLEX SUBUNIT 1"/>
    <property type="match status" value="1"/>
</dbReference>